<proteinExistence type="predicted"/>
<protein>
    <recommendedName>
        <fullName evidence="2">Fungal lipase-type domain-containing protein</fullName>
    </recommendedName>
</protein>
<evidence type="ECO:0000256" key="1">
    <source>
        <dbReference type="SAM" id="Phobius"/>
    </source>
</evidence>
<evidence type="ECO:0000259" key="2">
    <source>
        <dbReference type="Pfam" id="PF01764"/>
    </source>
</evidence>
<organism evidence="3 4">
    <name type="scientific">Coccomyxa subellipsoidea</name>
    <dbReference type="NCBI Taxonomy" id="248742"/>
    <lineage>
        <taxon>Eukaryota</taxon>
        <taxon>Viridiplantae</taxon>
        <taxon>Chlorophyta</taxon>
        <taxon>core chlorophytes</taxon>
        <taxon>Trebouxiophyceae</taxon>
        <taxon>Trebouxiophyceae incertae sedis</taxon>
        <taxon>Coccomyxaceae</taxon>
        <taxon>Coccomyxa</taxon>
    </lineage>
</organism>
<dbReference type="EMBL" id="JALJOT010000004">
    <property type="protein sequence ID" value="KAK9916203.1"/>
    <property type="molecule type" value="Genomic_DNA"/>
</dbReference>
<dbReference type="Pfam" id="PF01764">
    <property type="entry name" value="Lipase_3"/>
    <property type="match status" value="1"/>
</dbReference>
<dbReference type="Gene3D" id="3.40.50.1820">
    <property type="entry name" value="alpha/beta hydrolase"/>
    <property type="match status" value="1"/>
</dbReference>
<keyword evidence="1" id="KW-0472">Membrane</keyword>
<accession>A0ABR2YWM4</accession>
<evidence type="ECO:0000313" key="3">
    <source>
        <dbReference type="EMBL" id="KAK9916203.1"/>
    </source>
</evidence>
<keyword evidence="1" id="KW-0812">Transmembrane</keyword>
<keyword evidence="1" id="KW-1133">Transmembrane helix</keyword>
<feature type="domain" description="Fungal lipase-type" evidence="2">
    <location>
        <begin position="330"/>
        <end position="505"/>
    </location>
</feature>
<dbReference type="InterPro" id="IPR002921">
    <property type="entry name" value="Fungal_lipase-type"/>
</dbReference>
<dbReference type="InterPro" id="IPR029058">
    <property type="entry name" value="AB_hydrolase_fold"/>
</dbReference>
<feature type="transmembrane region" description="Helical" evidence="1">
    <location>
        <begin position="20"/>
        <end position="51"/>
    </location>
</feature>
<dbReference type="SUPFAM" id="SSF53474">
    <property type="entry name" value="alpha/beta-Hydrolases"/>
    <property type="match status" value="1"/>
</dbReference>
<evidence type="ECO:0000313" key="4">
    <source>
        <dbReference type="Proteomes" id="UP001491310"/>
    </source>
</evidence>
<comment type="caution">
    <text evidence="3">The sequence shown here is derived from an EMBL/GenBank/DDBJ whole genome shotgun (WGS) entry which is preliminary data.</text>
</comment>
<dbReference type="InterPro" id="IPR044819">
    <property type="entry name" value="OBL-like"/>
</dbReference>
<dbReference type="Proteomes" id="UP001491310">
    <property type="component" value="Unassembled WGS sequence"/>
</dbReference>
<reference evidence="3 4" key="1">
    <citation type="journal article" date="2024" name="Nat. Commun.">
        <title>Phylogenomics reveals the evolutionary origins of lichenization in chlorophyte algae.</title>
        <authorList>
            <person name="Puginier C."/>
            <person name="Libourel C."/>
            <person name="Otte J."/>
            <person name="Skaloud P."/>
            <person name="Haon M."/>
            <person name="Grisel S."/>
            <person name="Petersen M."/>
            <person name="Berrin J.G."/>
            <person name="Delaux P.M."/>
            <person name="Dal Grande F."/>
            <person name="Keller J."/>
        </authorList>
    </citation>
    <scope>NUCLEOTIDE SEQUENCE [LARGE SCALE GENOMIC DNA]</scope>
    <source>
        <strain evidence="3 4">SAG 216-7</strain>
    </source>
</reference>
<dbReference type="CDD" id="cd00519">
    <property type="entry name" value="Lipase_3"/>
    <property type="match status" value="1"/>
</dbReference>
<gene>
    <name evidence="3" type="ORF">WJX75_010017</name>
</gene>
<name>A0ABR2YWM4_9CHLO</name>
<dbReference type="PANTHER" id="PTHR46086">
    <property type="entry name" value="ALPHA/BETA-HYDROLASES SUPERFAMILY PROTEIN"/>
    <property type="match status" value="1"/>
</dbReference>
<dbReference type="PANTHER" id="PTHR46086:SF3">
    <property type="entry name" value="TRIACYLGLYCEROL LIPASE OBL1"/>
    <property type="match status" value="1"/>
</dbReference>
<keyword evidence="4" id="KW-1185">Reference proteome</keyword>
<sequence length="562" mass="62677">MAKLRTQLGYLTSAVENVAYVFVLVGVNAAAIIIATALFPIFYTAGIAFGIAGLKGRANRLAGPGTPEIAYPRFLPLGGKSQTAEGSSTGWFVGILWILQSESFLEVAMIFQIIPILLVPLQIIFNNVLEEVLSWLFGKYDLETGKNEPTINSLELLIGVLPCRIWRSYRLLKKWLSYLVFGHVLEEAPLNEGYIQWSFRLLKKGLSYLVFGKVETEYILNKNHAFINYIQGIDFSIDLPTLAAFPSLQATSKENALVLAKASQLSYNRIYLIRNIVNRNWSDVEFKAGWEFDYVSVHPPGSKTYEQKNSDISAVLLQVAHKGKGRALILAFRGTEPFKNVNWAVDFQTEPPPQNETWTYGVYHMGFRTALGLGPALAADTNVYARYLSCNATTGVYERKQGEESPFEVMREAIDDLLKPGMKLYVTGHSLGAALASIFTAALLVPRDTNFNAHNFGVLCTFGQPRVGDAKYTINLENALCQDRMDRRYMRVVNTDDIVCRMPPPQVTPPPWYADAPFWQHPGHLVFLPAVPARFKEGVSDHALDGYIRAIVASSKSNWTVA</sequence>